<organism evidence="1">
    <name type="scientific">Candidatus Kentrum sp. FW</name>
    <dbReference type="NCBI Taxonomy" id="2126338"/>
    <lineage>
        <taxon>Bacteria</taxon>
        <taxon>Pseudomonadati</taxon>
        <taxon>Pseudomonadota</taxon>
        <taxon>Gammaproteobacteria</taxon>
        <taxon>Candidatus Kentrum</taxon>
    </lineage>
</organism>
<gene>
    <name evidence="1" type="ORF">BECKFW1821A_GA0114235_11108</name>
    <name evidence="2" type="ORF">BECKFW1821B_GA0114236_107412</name>
</gene>
<name>A0A450T3E4_9GAMM</name>
<dbReference type="AlphaFoldDB" id="A0A450T3E4"/>
<reference evidence="1" key="1">
    <citation type="submission" date="2019-02" db="EMBL/GenBank/DDBJ databases">
        <authorList>
            <person name="Gruber-Vodicka R. H."/>
            <person name="Seah K. B. B."/>
        </authorList>
    </citation>
    <scope>NUCLEOTIDE SEQUENCE</scope>
    <source>
        <strain evidence="2">BECK_BZ106</strain>
        <strain evidence="1">BECK_BZ15</strain>
    </source>
</reference>
<evidence type="ECO:0000313" key="1">
    <source>
        <dbReference type="EMBL" id="VFJ61005.1"/>
    </source>
</evidence>
<proteinExistence type="predicted"/>
<protein>
    <submittedName>
        <fullName evidence="1">Uncharacterized protein</fullName>
    </submittedName>
</protein>
<dbReference type="EMBL" id="CAADFD010000074">
    <property type="protein sequence ID" value="VFJ62483.1"/>
    <property type="molecule type" value="Genomic_DNA"/>
</dbReference>
<accession>A0A450T3E4</accession>
<sequence>MEFDPVTIADLHDPDKVPKDLHAAHECNDEVLGHISSEAAPRTNKA</sequence>
<dbReference type="EMBL" id="CAADEW010000110">
    <property type="protein sequence ID" value="VFJ61005.1"/>
    <property type="molecule type" value="Genomic_DNA"/>
</dbReference>
<evidence type="ECO:0000313" key="2">
    <source>
        <dbReference type="EMBL" id="VFJ62483.1"/>
    </source>
</evidence>